<evidence type="ECO:0000256" key="2">
    <source>
        <dbReference type="SAM" id="MobiDB-lite"/>
    </source>
</evidence>
<accession>A0ABQ1T085</accession>
<gene>
    <name evidence="5" type="ORF">GCM10011520_15740</name>
</gene>
<feature type="domain" description="Terminase ATPase subunit N-terminal" evidence="3">
    <location>
        <begin position="6"/>
        <end position="60"/>
    </location>
</feature>
<dbReference type="Gene3D" id="3.30.420.240">
    <property type="match status" value="1"/>
</dbReference>
<evidence type="ECO:0000313" key="6">
    <source>
        <dbReference type="Proteomes" id="UP000606498"/>
    </source>
</evidence>
<dbReference type="InterPro" id="IPR027417">
    <property type="entry name" value="P-loop_NTPase"/>
</dbReference>
<evidence type="ECO:0000313" key="5">
    <source>
        <dbReference type="EMBL" id="GGE76046.1"/>
    </source>
</evidence>
<dbReference type="Proteomes" id="UP000606498">
    <property type="component" value="Unassembled WGS sequence"/>
</dbReference>
<reference evidence="6" key="1">
    <citation type="journal article" date="2019" name="Int. J. Syst. Evol. Microbiol.">
        <title>The Global Catalogue of Microorganisms (GCM) 10K type strain sequencing project: providing services to taxonomists for standard genome sequencing and annotation.</title>
        <authorList>
            <consortium name="The Broad Institute Genomics Platform"/>
            <consortium name="The Broad Institute Genome Sequencing Center for Infectious Disease"/>
            <person name="Wu L."/>
            <person name="Ma J."/>
        </authorList>
    </citation>
    <scope>NUCLEOTIDE SEQUENCE [LARGE SCALE GENOMIC DNA]</scope>
    <source>
        <strain evidence="6">CGMCC 1.16033</strain>
    </source>
</reference>
<evidence type="ECO:0008006" key="7">
    <source>
        <dbReference type="Google" id="ProtNLM"/>
    </source>
</evidence>
<organism evidence="5 6">
    <name type="scientific">Shewanella carassii</name>
    <dbReference type="NCBI Taxonomy" id="1987584"/>
    <lineage>
        <taxon>Bacteria</taxon>
        <taxon>Pseudomonadati</taxon>
        <taxon>Pseudomonadota</taxon>
        <taxon>Gammaproteobacteria</taxon>
        <taxon>Alteromonadales</taxon>
        <taxon>Shewanellaceae</taxon>
        <taxon>Shewanella</taxon>
    </lineage>
</organism>
<keyword evidence="1" id="KW-1188">Viral release from host cell</keyword>
<dbReference type="Pfam" id="PF03237">
    <property type="entry name" value="Terminase_6N"/>
    <property type="match status" value="1"/>
</dbReference>
<sequence length="588" mass="67669">MAYNEEIRHAARRLFLMHRTPDEIARELNLPRSTVYAWISKYAWAEQLHEFGLLESIERRVQSLLDIPVKNSLQVKELELLIDRHLKLVAAKLKSTAQSEASQQAISPGPGSSDDKPKSKRRGRPIKNDVTSLSEADLEKWLACLYPFQRRMHDNLHQRIRNILKSRQVGWTYYCAGEAFMQAVLTGDDQIFLSASRAQAEVFRTYIIKIAHELFNIELSGNPIVLHTAKGKATLRFLGTNSNTAQSYSGHLYTDEYFWIRDFAKVKKVSSAIATHKHWRLTYFSTPSSEEHPAYPFWTGDEWKGNDPKRKTVPFPTFDEYRDGGRLCPDGQWRYVITMEDAVAQGFDLVDLEQLRNERSELEFQNLFMCVFVSSANAIFTLNKIMHCMTDSALWRDVAWHTPRPFGEKAVWIGYDPSRTTDPASLVAIAPPETPKSPHRLLERVRLKGMSAKYQAQQIFKMCGKYRVTHIGIDMTGIGRDVYDLVYEKYPGITMGFHYSIESKNSLVFKMVDLVDEKRLLWDADYKDIALSFLAIRRVVTRSGNSVTFAANRTQETGHADDFFALAHACSKEPLNNEIERKSEWKIY</sequence>
<dbReference type="Pfam" id="PF06056">
    <property type="entry name" value="Terminase_5"/>
    <property type="match status" value="1"/>
</dbReference>
<comment type="caution">
    <text evidence="5">The sequence shown here is derived from an EMBL/GenBank/DDBJ whole genome shotgun (WGS) entry which is preliminary data.</text>
</comment>
<dbReference type="Gene3D" id="3.40.50.300">
    <property type="entry name" value="P-loop containing nucleotide triphosphate hydrolases"/>
    <property type="match status" value="1"/>
</dbReference>
<dbReference type="EMBL" id="BMKO01000003">
    <property type="protein sequence ID" value="GGE76046.1"/>
    <property type="molecule type" value="Genomic_DNA"/>
</dbReference>
<feature type="domain" description="Terminase large subunit gp17-like C-terminal" evidence="4">
    <location>
        <begin position="413"/>
        <end position="572"/>
    </location>
</feature>
<evidence type="ECO:0000256" key="1">
    <source>
        <dbReference type="ARBA" id="ARBA00022612"/>
    </source>
</evidence>
<dbReference type="InterPro" id="IPR010332">
    <property type="entry name" value="ATPase_terminase-su_N"/>
</dbReference>
<protein>
    <recommendedName>
        <fullName evidence="7">Terminase</fullName>
    </recommendedName>
</protein>
<evidence type="ECO:0000259" key="3">
    <source>
        <dbReference type="Pfam" id="PF06056"/>
    </source>
</evidence>
<dbReference type="RefSeq" id="WP_100141937.1">
    <property type="nucleotide sequence ID" value="NZ_BMKO01000003.1"/>
</dbReference>
<proteinExistence type="predicted"/>
<name>A0ABQ1T085_9GAMM</name>
<evidence type="ECO:0000259" key="4">
    <source>
        <dbReference type="Pfam" id="PF17289"/>
    </source>
</evidence>
<dbReference type="Pfam" id="PF17289">
    <property type="entry name" value="Terminase_6C"/>
    <property type="match status" value="1"/>
</dbReference>
<keyword evidence="6" id="KW-1185">Reference proteome</keyword>
<dbReference type="InterPro" id="IPR035421">
    <property type="entry name" value="Terminase_6C"/>
</dbReference>
<feature type="region of interest" description="Disordered" evidence="2">
    <location>
        <begin position="99"/>
        <end position="127"/>
    </location>
</feature>